<dbReference type="EMBL" id="BMAV01015228">
    <property type="protein sequence ID" value="GFY64426.1"/>
    <property type="molecule type" value="Genomic_DNA"/>
</dbReference>
<proteinExistence type="predicted"/>
<protein>
    <submittedName>
        <fullName evidence="1">Uncharacterized protein</fullName>
    </submittedName>
</protein>
<accession>A0A8X6Y4A2</accession>
<sequence>MRHSIVPSWRSHLFLGAASPKLLDLSVEEPMKSVEIIMGDVLAIAERGLREEKRLKEFWREKMLMRAIKPILAEIGL</sequence>
<reference evidence="1" key="1">
    <citation type="submission" date="2020-08" db="EMBL/GenBank/DDBJ databases">
        <title>Multicomponent nature underlies the extraordinary mechanical properties of spider dragline silk.</title>
        <authorList>
            <person name="Kono N."/>
            <person name="Nakamura H."/>
            <person name="Mori M."/>
            <person name="Yoshida Y."/>
            <person name="Ohtoshi R."/>
            <person name="Malay A.D."/>
            <person name="Moran D.A.P."/>
            <person name="Tomita M."/>
            <person name="Numata K."/>
            <person name="Arakawa K."/>
        </authorList>
    </citation>
    <scope>NUCLEOTIDE SEQUENCE</scope>
</reference>
<organism evidence="1 2">
    <name type="scientific">Trichonephila inaurata madagascariensis</name>
    <dbReference type="NCBI Taxonomy" id="2747483"/>
    <lineage>
        <taxon>Eukaryota</taxon>
        <taxon>Metazoa</taxon>
        <taxon>Ecdysozoa</taxon>
        <taxon>Arthropoda</taxon>
        <taxon>Chelicerata</taxon>
        <taxon>Arachnida</taxon>
        <taxon>Araneae</taxon>
        <taxon>Araneomorphae</taxon>
        <taxon>Entelegynae</taxon>
        <taxon>Araneoidea</taxon>
        <taxon>Nephilidae</taxon>
        <taxon>Trichonephila</taxon>
        <taxon>Trichonephila inaurata</taxon>
    </lineage>
</organism>
<dbReference type="Proteomes" id="UP000886998">
    <property type="component" value="Unassembled WGS sequence"/>
</dbReference>
<gene>
    <name evidence="1" type="ORF">TNIN_43221</name>
</gene>
<evidence type="ECO:0000313" key="1">
    <source>
        <dbReference type="EMBL" id="GFY64426.1"/>
    </source>
</evidence>
<dbReference type="AlphaFoldDB" id="A0A8X6Y4A2"/>
<comment type="caution">
    <text evidence="1">The sequence shown here is derived from an EMBL/GenBank/DDBJ whole genome shotgun (WGS) entry which is preliminary data.</text>
</comment>
<name>A0A8X6Y4A2_9ARAC</name>
<keyword evidence="2" id="KW-1185">Reference proteome</keyword>
<evidence type="ECO:0000313" key="2">
    <source>
        <dbReference type="Proteomes" id="UP000886998"/>
    </source>
</evidence>